<evidence type="ECO:0000313" key="3">
    <source>
        <dbReference type="EMBL" id="KAL2056818.1"/>
    </source>
</evidence>
<keyword evidence="2" id="KW-1133">Transmembrane helix</keyword>
<keyword evidence="2" id="KW-0812">Transmembrane</keyword>
<evidence type="ECO:0000256" key="2">
    <source>
        <dbReference type="SAM" id="Phobius"/>
    </source>
</evidence>
<gene>
    <name evidence="3" type="ORF">ABVK25_002557</name>
</gene>
<dbReference type="EMBL" id="JBHFEH010000006">
    <property type="protein sequence ID" value="KAL2056818.1"/>
    <property type="molecule type" value="Genomic_DNA"/>
</dbReference>
<reference evidence="3 4" key="1">
    <citation type="submission" date="2024-09" db="EMBL/GenBank/DDBJ databases">
        <title>Rethinking Asexuality: The Enigmatic Case of Functional Sexual Genes in Lepraria (Stereocaulaceae).</title>
        <authorList>
            <person name="Doellman M."/>
            <person name="Sun Y."/>
            <person name="Barcenas-Pena A."/>
            <person name="Lumbsch H.T."/>
            <person name="Grewe F."/>
        </authorList>
    </citation>
    <scope>NUCLEOTIDE SEQUENCE [LARGE SCALE GENOMIC DNA]</scope>
    <source>
        <strain evidence="3 4">Grewe 0041</strain>
    </source>
</reference>
<feature type="transmembrane region" description="Helical" evidence="2">
    <location>
        <begin position="148"/>
        <end position="169"/>
    </location>
</feature>
<keyword evidence="4" id="KW-1185">Reference proteome</keyword>
<sequence>MSAHQEEGITPELTPQPQIYTDKNDRGLFRGMIVRQERTKGMTKAERHAYLKDKNINLAVDAQRATEAKYAAAGQTFDPEDDIRPDGGVRKFSMYKTVFGIRSVSIFPLAIKIASRKNSDSSYPGPLSVMILFASAQTYLAGRGMPRIFNTILAYDLMLIWVAFVLSSFRPGGTIKYYGKIGVQGGNCPFFDRAKYNTGHE</sequence>
<organism evidence="3 4">
    <name type="scientific">Lepraria finkii</name>
    <dbReference type="NCBI Taxonomy" id="1340010"/>
    <lineage>
        <taxon>Eukaryota</taxon>
        <taxon>Fungi</taxon>
        <taxon>Dikarya</taxon>
        <taxon>Ascomycota</taxon>
        <taxon>Pezizomycotina</taxon>
        <taxon>Lecanoromycetes</taxon>
        <taxon>OSLEUM clade</taxon>
        <taxon>Lecanoromycetidae</taxon>
        <taxon>Lecanorales</taxon>
        <taxon>Lecanorineae</taxon>
        <taxon>Stereocaulaceae</taxon>
        <taxon>Lepraria</taxon>
    </lineage>
</organism>
<proteinExistence type="predicted"/>
<accession>A0ABR4BG58</accession>
<evidence type="ECO:0000313" key="4">
    <source>
        <dbReference type="Proteomes" id="UP001590951"/>
    </source>
</evidence>
<evidence type="ECO:0000256" key="1">
    <source>
        <dbReference type="SAM" id="MobiDB-lite"/>
    </source>
</evidence>
<name>A0ABR4BG58_9LECA</name>
<protein>
    <submittedName>
        <fullName evidence="3">Uncharacterized protein</fullName>
    </submittedName>
</protein>
<keyword evidence="2" id="KW-0472">Membrane</keyword>
<comment type="caution">
    <text evidence="3">The sequence shown here is derived from an EMBL/GenBank/DDBJ whole genome shotgun (WGS) entry which is preliminary data.</text>
</comment>
<feature type="region of interest" description="Disordered" evidence="1">
    <location>
        <begin position="1"/>
        <end position="23"/>
    </location>
</feature>
<dbReference type="Proteomes" id="UP001590951">
    <property type="component" value="Unassembled WGS sequence"/>
</dbReference>